<evidence type="ECO:0000313" key="5">
    <source>
        <dbReference type="EMBL" id="THV57337.1"/>
    </source>
</evidence>
<keyword evidence="5" id="KW-0378">Hydrolase</keyword>
<keyword evidence="2 5" id="KW-0808">Transferase</keyword>
<dbReference type="AlphaFoldDB" id="A0A4S8RGB9"/>
<dbReference type="InterPro" id="IPR003702">
    <property type="entry name" value="ActCoA_hydro_N"/>
</dbReference>
<dbReference type="InterPro" id="IPR046433">
    <property type="entry name" value="ActCoA_hydro"/>
</dbReference>
<feature type="domain" description="Acetyl-CoA hydrolase/transferase N-terminal" evidence="3">
    <location>
        <begin position="7"/>
        <end position="180"/>
    </location>
</feature>
<evidence type="ECO:0000259" key="3">
    <source>
        <dbReference type="Pfam" id="PF02550"/>
    </source>
</evidence>
<dbReference type="InterPro" id="IPR037171">
    <property type="entry name" value="NagB/RpiA_transferase-like"/>
</dbReference>
<dbReference type="PANTHER" id="PTHR21432">
    <property type="entry name" value="ACETYL-COA HYDROLASE-RELATED"/>
    <property type="match status" value="1"/>
</dbReference>
<name>A0A4S8RGB9_9FLAO</name>
<dbReference type="SUPFAM" id="SSF100950">
    <property type="entry name" value="NagB/RpiA/CoA transferase-like"/>
    <property type="match status" value="2"/>
</dbReference>
<keyword evidence="6" id="KW-1185">Reference proteome</keyword>
<reference evidence="5 6" key="1">
    <citation type="submission" date="2019-03" db="EMBL/GenBank/DDBJ databases">
        <title>Muricauda SCR12 sp.nov, a marine bacterium isolated from Pacific Ocean:the Okinawa trough.</title>
        <authorList>
            <person name="Liu L."/>
        </authorList>
    </citation>
    <scope>NUCLEOTIDE SEQUENCE [LARGE SCALE GENOMIC DNA]</scope>
    <source>
        <strain evidence="5 6">SCR12</strain>
    </source>
</reference>
<feature type="domain" description="Acetyl-CoA hydrolase/transferase C-terminal" evidence="4">
    <location>
        <begin position="269"/>
        <end position="421"/>
    </location>
</feature>
<dbReference type="Gene3D" id="3.40.1080.10">
    <property type="entry name" value="Glutaconate Coenzyme A-transferase"/>
    <property type="match status" value="1"/>
</dbReference>
<dbReference type="InterPro" id="IPR026888">
    <property type="entry name" value="AcetylCoA_hyd_C"/>
</dbReference>
<accession>A0A4S8RGB9</accession>
<dbReference type="EMBL" id="SNTZ01000013">
    <property type="protein sequence ID" value="THV57337.1"/>
    <property type="molecule type" value="Genomic_DNA"/>
</dbReference>
<dbReference type="InterPro" id="IPR038460">
    <property type="entry name" value="AcetylCoA_hyd_C_sf"/>
</dbReference>
<dbReference type="RefSeq" id="WP_136567419.1">
    <property type="nucleotide sequence ID" value="NZ_SNTZ01000013.1"/>
</dbReference>
<dbReference type="GO" id="GO:0006083">
    <property type="term" value="P:acetate metabolic process"/>
    <property type="evidence" value="ECO:0007669"/>
    <property type="project" value="InterPro"/>
</dbReference>
<protein>
    <submittedName>
        <fullName evidence="5">Acetyl-CoA hydrolase/transferase family protein</fullName>
    </submittedName>
</protein>
<organism evidence="5 6">
    <name type="scientific">Flagellimonas alvinocaridis</name>
    <dbReference type="NCBI Taxonomy" id="2530200"/>
    <lineage>
        <taxon>Bacteria</taxon>
        <taxon>Pseudomonadati</taxon>
        <taxon>Bacteroidota</taxon>
        <taxon>Flavobacteriia</taxon>
        <taxon>Flavobacteriales</taxon>
        <taxon>Flavobacteriaceae</taxon>
        <taxon>Flagellimonas</taxon>
    </lineage>
</organism>
<proteinExistence type="inferred from homology"/>
<dbReference type="Pfam" id="PF02550">
    <property type="entry name" value="AcetylCoA_hydro"/>
    <property type="match status" value="1"/>
</dbReference>
<dbReference type="OrthoDB" id="9801795at2"/>
<dbReference type="Gene3D" id="3.40.1080.20">
    <property type="entry name" value="Acetyl-CoA hydrolase/transferase C-terminal domain"/>
    <property type="match status" value="1"/>
</dbReference>
<dbReference type="Proteomes" id="UP000310406">
    <property type="component" value="Unassembled WGS sequence"/>
</dbReference>
<evidence type="ECO:0000313" key="6">
    <source>
        <dbReference type="Proteomes" id="UP000310406"/>
    </source>
</evidence>
<gene>
    <name evidence="5" type="ORF">EZV76_15190</name>
</gene>
<dbReference type="PANTHER" id="PTHR21432:SF20">
    <property type="entry name" value="ACETYL-COA HYDROLASE"/>
    <property type="match status" value="1"/>
</dbReference>
<dbReference type="Gene3D" id="3.30.750.70">
    <property type="entry name" value="4-hydroxybutyrate coenzyme like domains"/>
    <property type="match status" value="1"/>
</dbReference>
<evidence type="ECO:0000256" key="1">
    <source>
        <dbReference type="ARBA" id="ARBA00009632"/>
    </source>
</evidence>
<dbReference type="GO" id="GO:0016787">
    <property type="term" value="F:hydrolase activity"/>
    <property type="evidence" value="ECO:0007669"/>
    <property type="project" value="UniProtKB-KW"/>
</dbReference>
<dbReference type="GO" id="GO:0008775">
    <property type="term" value="F:acetate CoA-transferase activity"/>
    <property type="evidence" value="ECO:0007669"/>
    <property type="project" value="InterPro"/>
</dbReference>
<evidence type="ECO:0000256" key="2">
    <source>
        <dbReference type="ARBA" id="ARBA00022679"/>
    </source>
</evidence>
<sequence length="427" mass="46712">MKNNALKIVSPEEAVALVKSNDTLFFQGAAMTPNVLIDAVCNRYEELKNIEIVQIHTHGNAKYMEAPYNKAFRLKSCFVGGNVRKGINTLIGDYIPIFLSEIHWLFRRGIMPLDVAFIQVSPPDVHGYCSLGASVDITLPAIQTAKVVIAQVNPKVPRTHGDGIIHVNQIDCAIETDEFIHSSIVGNPTDVEAIIGREIANLVEDGATLQMGIGNIPNAVLHNLTNHKRLGIHTEMFSDGILPLVEKGIITGEDKEVKTGKIVTCFAMGTQKLYDFIDDNPIVHFKEAGYTNDTAIIRKNPKVTAINSAIEIDLTGQVCADSIGAYQYSGVGGQMDFIRGASLSQNGKPIIAMPSQTNKGISKITPFLQPGASVTTTRAHVHYVVTEYGVVNLFGKGLEERAKALISIAHPNHREFLQKEAFDRFNR</sequence>
<comment type="caution">
    <text evidence="5">The sequence shown here is derived from an EMBL/GenBank/DDBJ whole genome shotgun (WGS) entry which is preliminary data.</text>
</comment>
<comment type="similarity">
    <text evidence="1">Belongs to the acetyl-CoA hydrolase/transferase family.</text>
</comment>
<evidence type="ECO:0000259" key="4">
    <source>
        <dbReference type="Pfam" id="PF13336"/>
    </source>
</evidence>
<dbReference type="Pfam" id="PF13336">
    <property type="entry name" value="AcetylCoA_hyd_C"/>
    <property type="match status" value="1"/>
</dbReference>